<feature type="compositionally biased region" description="Basic and acidic residues" evidence="2">
    <location>
        <begin position="450"/>
        <end position="466"/>
    </location>
</feature>
<dbReference type="InterPro" id="IPR016159">
    <property type="entry name" value="Cullin_repeat-like_dom_sf"/>
</dbReference>
<feature type="region of interest" description="Disordered" evidence="2">
    <location>
        <begin position="447"/>
        <end position="466"/>
    </location>
</feature>
<protein>
    <recommendedName>
        <fullName evidence="3">Cullin N-terminal domain-containing protein</fullName>
    </recommendedName>
</protein>
<dbReference type="GO" id="GO:0006511">
    <property type="term" value="P:ubiquitin-dependent protein catabolic process"/>
    <property type="evidence" value="ECO:0007669"/>
    <property type="project" value="InterPro"/>
</dbReference>
<comment type="similarity">
    <text evidence="1">Belongs to the cullin family.</text>
</comment>
<evidence type="ECO:0000259" key="3">
    <source>
        <dbReference type="Pfam" id="PF00888"/>
    </source>
</evidence>
<keyword evidence="5" id="KW-1185">Reference proteome</keyword>
<organism evidence="4 5">
    <name type="scientific">Cloeon dipterum</name>
    <dbReference type="NCBI Taxonomy" id="197152"/>
    <lineage>
        <taxon>Eukaryota</taxon>
        <taxon>Metazoa</taxon>
        <taxon>Ecdysozoa</taxon>
        <taxon>Arthropoda</taxon>
        <taxon>Hexapoda</taxon>
        <taxon>Insecta</taxon>
        <taxon>Pterygota</taxon>
        <taxon>Palaeoptera</taxon>
        <taxon>Ephemeroptera</taxon>
        <taxon>Pisciforma</taxon>
        <taxon>Baetidae</taxon>
        <taxon>Cloeon</taxon>
    </lineage>
</organism>
<sequence>MDKMESDMDTIKSVNLSLPWNSEIDFNVDECWKTIEPVARTILKDQTKPDLSSWRQAIRSVFELSRYVEYKKLEEKFHPMIQSIINDHVKVINQKLSHENLLENYCIAWRNYKMDSENFQMLFLHFNNWILSQNKIDPNLMMMSSYKKKLPDLEDMTNSAWKKHMLEPIGLEITSLLWNAITNEENVQEVAQSFEQVDAVDIIEKTFFEKLREHYKSKSIDWFQGLSAAEFIEKVLQKMEEEVVWCQTFLPQRSIDMMKTIFIGTATAEHMDEMMMMECQQMLKENRKDELKKLYKILRLLPAESKGNDLLSTALQITVRNEALDSSCTNMKEFQANLLSIYRKYRAMIEEILYHDCKCLITLQKVLEYKENQDCCDGMKMLEKYIKELSNSGNSVAESAVNASEIKDLLVKLKLIFKKLNLPFTLQMDGPNFKRVILHQDEELEQKKRRLDDSPEIKNQHECSTA</sequence>
<gene>
    <name evidence="4" type="ORF">CLODIP_2_CD09489</name>
</gene>
<dbReference type="EMBL" id="CADEPI010000275">
    <property type="protein sequence ID" value="CAB3382541.1"/>
    <property type="molecule type" value="Genomic_DNA"/>
</dbReference>
<accession>A0A8S1DJN4</accession>
<proteinExistence type="inferred from homology"/>
<dbReference type="Gene3D" id="1.20.1310.10">
    <property type="entry name" value="Cullin Repeats"/>
    <property type="match status" value="3"/>
</dbReference>
<evidence type="ECO:0000313" key="5">
    <source>
        <dbReference type="Proteomes" id="UP000494165"/>
    </source>
</evidence>
<feature type="domain" description="Cullin N-terminal" evidence="3">
    <location>
        <begin position="32"/>
        <end position="418"/>
    </location>
</feature>
<dbReference type="SUPFAM" id="SSF74788">
    <property type="entry name" value="Cullin repeat-like"/>
    <property type="match status" value="1"/>
</dbReference>
<reference evidence="4 5" key="1">
    <citation type="submission" date="2020-04" db="EMBL/GenBank/DDBJ databases">
        <authorList>
            <person name="Alioto T."/>
            <person name="Alioto T."/>
            <person name="Gomez Garrido J."/>
        </authorList>
    </citation>
    <scope>NUCLEOTIDE SEQUENCE [LARGE SCALE GENOMIC DNA]</scope>
</reference>
<evidence type="ECO:0000256" key="2">
    <source>
        <dbReference type="SAM" id="MobiDB-lite"/>
    </source>
</evidence>
<dbReference type="GO" id="GO:0031625">
    <property type="term" value="F:ubiquitin protein ligase binding"/>
    <property type="evidence" value="ECO:0007669"/>
    <property type="project" value="InterPro"/>
</dbReference>
<dbReference type="Pfam" id="PF00888">
    <property type="entry name" value="Cullin"/>
    <property type="match status" value="1"/>
</dbReference>
<comment type="caution">
    <text evidence="4">The sequence shown here is derived from an EMBL/GenBank/DDBJ whole genome shotgun (WGS) entry which is preliminary data.</text>
</comment>
<name>A0A8S1DJN4_9INSE</name>
<evidence type="ECO:0000313" key="4">
    <source>
        <dbReference type="EMBL" id="CAB3382541.1"/>
    </source>
</evidence>
<dbReference type="InterPro" id="IPR001373">
    <property type="entry name" value="Cullin_N"/>
</dbReference>
<dbReference type="Proteomes" id="UP000494165">
    <property type="component" value="Unassembled WGS sequence"/>
</dbReference>
<evidence type="ECO:0000256" key="1">
    <source>
        <dbReference type="ARBA" id="ARBA00006019"/>
    </source>
</evidence>
<dbReference type="AlphaFoldDB" id="A0A8S1DJN4"/>